<keyword evidence="10 11" id="KW-0694">RNA-binding</keyword>
<keyword evidence="9" id="KW-0460">Magnesium</keyword>
<dbReference type="Gene3D" id="1.10.3090.10">
    <property type="entry name" value="cca-adding enzyme, domain 2"/>
    <property type="match status" value="1"/>
</dbReference>
<dbReference type="PANTHER" id="PTHR47545:SF1">
    <property type="entry name" value="MULTIFUNCTIONAL CCA PROTEIN"/>
    <property type="match status" value="1"/>
</dbReference>
<evidence type="ECO:0000256" key="10">
    <source>
        <dbReference type="ARBA" id="ARBA00022884"/>
    </source>
</evidence>
<keyword evidence="5" id="KW-0479">Metal-binding</keyword>
<evidence type="ECO:0000256" key="1">
    <source>
        <dbReference type="ARBA" id="ARBA00001946"/>
    </source>
</evidence>
<evidence type="ECO:0000313" key="14">
    <source>
        <dbReference type="EMBL" id="HIU13268.1"/>
    </source>
</evidence>
<accession>A0A9D1HMJ2</accession>
<dbReference type="InterPro" id="IPR043519">
    <property type="entry name" value="NT_sf"/>
</dbReference>
<keyword evidence="8" id="KW-0067">ATP-binding</keyword>
<evidence type="ECO:0000256" key="7">
    <source>
        <dbReference type="ARBA" id="ARBA00022800"/>
    </source>
</evidence>
<reference evidence="14" key="1">
    <citation type="submission" date="2020-10" db="EMBL/GenBank/DDBJ databases">
        <authorList>
            <person name="Gilroy R."/>
        </authorList>
    </citation>
    <scope>NUCLEOTIDE SEQUENCE</scope>
    <source>
        <strain evidence="14">CHK195-11698</strain>
    </source>
</reference>
<evidence type="ECO:0000313" key="15">
    <source>
        <dbReference type="Proteomes" id="UP000824175"/>
    </source>
</evidence>
<dbReference type="Proteomes" id="UP000824175">
    <property type="component" value="Unassembled WGS sequence"/>
</dbReference>
<keyword evidence="3" id="KW-0819">tRNA processing</keyword>
<evidence type="ECO:0000259" key="13">
    <source>
        <dbReference type="Pfam" id="PF12627"/>
    </source>
</evidence>
<dbReference type="GO" id="GO:0042245">
    <property type="term" value="P:RNA repair"/>
    <property type="evidence" value="ECO:0007669"/>
    <property type="project" value="UniProtKB-KW"/>
</dbReference>
<evidence type="ECO:0000256" key="5">
    <source>
        <dbReference type="ARBA" id="ARBA00022723"/>
    </source>
</evidence>
<organism evidence="14 15">
    <name type="scientific">Candidatus Fimiplasma intestinipullorum</name>
    <dbReference type="NCBI Taxonomy" id="2840825"/>
    <lineage>
        <taxon>Bacteria</taxon>
        <taxon>Bacillati</taxon>
        <taxon>Bacillota</taxon>
        <taxon>Clostridia</taxon>
        <taxon>Eubacteriales</taxon>
        <taxon>Candidatus Fimiplasma</taxon>
    </lineage>
</organism>
<dbReference type="SUPFAM" id="SSF81301">
    <property type="entry name" value="Nucleotidyltransferase"/>
    <property type="match status" value="1"/>
</dbReference>
<feature type="domain" description="tRNA nucleotidyltransferase/poly(A) polymerase RNA and SrmB- binding" evidence="13">
    <location>
        <begin position="176"/>
        <end position="237"/>
    </location>
</feature>
<dbReference type="PANTHER" id="PTHR47545">
    <property type="entry name" value="MULTIFUNCTIONAL CCA PROTEIN"/>
    <property type="match status" value="1"/>
</dbReference>
<evidence type="ECO:0000256" key="11">
    <source>
        <dbReference type="RuleBase" id="RU003953"/>
    </source>
</evidence>
<keyword evidence="6" id="KW-0547">Nucleotide-binding</keyword>
<evidence type="ECO:0000259" key="12">
    <source>
        <dbReference type="Pfam" id="PF01743"/>
    </source>
</evidence>
<dbReference type="AlphaFoldDB" id="A0A9D1HMJ2"/>
<evidence type="ECO:0000256" key="9">
    <source>
        <dbReference type="ARBA" id="ARBA00022842"/>
    </source>
</evidence>
<reference evidence="14" key="2">
    <citation type="journal article" date="2021" name="PeerJ">
        <title>Extensive microbial diversity within the chicken gut microbiome revealed by metagenomics and culture.</title>
        <authorList>
            <person name="Gilroy R."/>
            <person name="Ravi A."/>
            <person name="Getino M."/>
            <person name="Pursley I."/>
            <person name="Horton D.L."/>
            <person name="Alikhan N.F."/>
            <person name="Baker D."/>
            <person name="Gharbi K."/>
            <person name="Hall N."/>
            <person name="Watson M."/>
            <person name="Adriaenssens E.M."/>
            <person name="Foster-Nyarko E."/>
            <person name="Jarju S."/>
            <person name="Secka A."/>
            <person name="Antonio M."/>
            <person name="Oren A."/>
            <person name="Chaudhuri R.R."/>
            <person name="La Ragione R."/>
            <person name="Hildebrand F."/>
            <person name="Pallen M.J."/>
        </authorList>
    </citation>
    <scope>NUCLEOTIDE SEQUENCE</scope>
    <source>
        <strain evidence="14">CHK195-11698</strain>
    </source>
</reference>
<keyword evidence="4" id="KW-0548">Nucleotidyltransferase</keyword>
<dbReference type="InterPro" id="IPR032828">
    <property type="entry name" value="PolyA_RNA-bd"/>
</dbReference>
<name>A0A9D1HMJ2_9FIRM</name>
<dbReference type="CDD" id="cd05398">
    <property type="entry name" value="NT_ClassII-CCAase"/>
    <property type="match status" value="1"/>
</dbReference>
<dbReference type="EMBL" id="DVMJ01000034">
    <property type="protein sequence ID" value="HIU13268.1"/>
    <property type="molecule type" value="Genomic_DNA"/>
</dbReference>
<evidence type="ECO:0000256" key="4">
    <source>
        <dbReference type="ARBA" id="ARBA00022695"/>
    </source>
</evidence>
<dbReference type="GO" id="GO:0008033">
    <property type="term" value="P:tRNA processing"/>
    <property type="evidence" value="ECO:0007669"/>
    <property type="project" value="UniProtKB-KW"/>
</dbReference>
<dbReference type="SUPFAM" id="SSF81891">
    <property type="entry name" value="Poly A polymerase C-terminal region-like"/>
    <property type="match status" value="1"/>
</dbReference>
<dbReference type="InterPro" id="IPR002646">
    <property type="entry name" value="PolA_pol_head_dom"/>
</dbReference>
<evidence type="ECO:0000256" key="6">
    <source>
        <dbReference type="ARBA" id="ARBA00022741"/>
    </source>
</evidence>
<dbReference type="GO" id="GO:0016779">
    <property type="term" value="F:nucleotidyltransferase activity"/>
    <property type="evidence" value="ECO:0007669"/>
    <property type="project" value="UniProtKB-KW"/>
</dbReference>
<proteinExistence type="inferred from homology"/>
<dbReference type="GO" id="GO:0046872">
    <property type="term" value="F:metal ion binding"/>
    <property type="evidence" value="ECO:0007669"/>
    <property type="project" value="UniProtKB-KW"/>
</dbReference>
<dbReference type="GO" id="GO:0005524">
    <property type="term" value="F:ATP binding"/>
    <property type="evidence" value="ECO:0007669"/>
    <property type="project" value="UniProtKB-KW"/>
</dbReference>
<dbReference type="Pfam" id="PF12627">
    <property type="entry name" value="PolyA_pol_RNAbd"/>
    <property type="match status" value="1"/>
</dbReference>
<dbReference type="GO" id="GO:0003723">
    <property type="term" value="F:RNA binding"/>
    <property type="evidence" value="ECO:0007669"/>
    <property type="project" value="UniProtKB-KW"/>
</dbReference>
<evidence type="ECO:0000256" key="3">
    <source>
        <dbReference type="ARBA" id="ARBA00022694"/>
    </source>
</evidence>
<comment type="cofactor">
    <cofactor evidence="1">
        <name>Mg(2+)</name>
        <dbReference type="ChEBI" id="CHEBI:18420"/>
    </cofactor>
</comment>
<comment type="caution">
    <text evidence="14">The sequence shown here is derived from an EMBL/GenBank/DDBJ whole genome shotgun (WGS) entry which is preliminary data.</text>
</comment>
<evidence type="ECO:0000256" key="8">
    <source>
        <dbReference type="ARBA" id="ARBA00022840"/>
    </source>
</evidence>
<comment type="similarity">
    <text evidence="11">Belongs to the tRNA nucleotidyltransferase/poly(A) polymerase family.</text>
</comment>
<protein>
    <submittedName>
        <fullName evidence="14">CCA tRNA nucleotidyltransferase</fullName>
    </submittedName>
</protein>
<feature type="domain" description="Poly A polymerase head" evidence="12">
    <location>
        <begin position="25"/>
        <end position="151"/>
    </location>
</feature>
<dbReference type="Pfam" id="PF01743">
    <property type="entry name" value="PolyA_pol"/>
    <property type="match status" value="1"/>
</dbReference>
<keyword evidence="7" id="KW-0692">RNA repair</keyword>
<keyword evidence="2 11" id="KW-0808">Transferase</keyword>
<dbReference type="InterPro" id="IPR050124">
    <property type="entry name" value="tRNA_CCA-adding_enzyme"/>
</dbReference>
<sequence length="455" mass="51768">MELMEQCSPLLQRVLTYLHDKKAKVYLVGGCVRDHLLGIRPKDFDIEVYGMREADLFAALKQFGECDLVGKQFGIYKLFKLPEADFALPRREVLIGSKHRDFAIEVDPWLSEKEACRRRDFTMNAILYDPFTKSYVDPYDGRKDIQAGIIRAVDPHTFSEDPLRVYRLAQFTARTGFKVEEATRRLCSQIVADGRLKSLSKERIREEYTKLMLAKKPSLGLVLMQEVGMLHPLLEALIHTHQRPDYHPEGSAWIHTLLVVDEASQVKHLTSNPLGFMLSALLHDVGKPETTDDFGHAIGHEVIGEKRARQFMRAIYGQKKLENYVAMNVYCHLKLMVYATSSIRDKTYLKFLALINGKTTLNDLYYLTMCDARGCQTDVQHSLQALDRFMHDYPSRLGSTAPQPLVNGSDVMALGVQPGPQVKALLQEAYDLQLGGHQRSGILKVLKRRLEDGTE</sequence>
<evidence type="ECO:0000256" key="2">
    <source>
        <dbReference type="ARBA" id="ARBA00022679"/>
    </source>
</evidence>
<dbReference type="Gene3D" id="3.30.460.10">
    <property type="entry name" value="Beta Polymerase, domain 2"/>
    <property type="match status" value="1"/>
</dbReference>
<gene>
    <name evidence="14" type="ORF">IAD15_04280</name>
</gene>